<sequence>MLQICRVVARHGFRQSVSPLLLPNTSAAVRGFSAICWPPVPSVKLTPEQAKSREHLQNRVVIPSATGSPSAMASATAALDKRIGFLGSGQMAEALAQGLIKRGLVTAERIACNDPNPVRKELFKSFGAMPYDSNVDVARNSDVLFVAVKPQHVAQVLTEVRPVLTEGHTVVSIAAGITVDKLVEAAGPDAHVIRVMPNTPCLVGETAAAMCLGGKASSDDEALVRTIFEAVGKIYTVDEKLLAAVTGLSGSGPAYVFMMVEALADGGVRAGLPRDIAQALAAQTVLGSAKMVLETGKHPGALKDMVTSPAGTTIAGVHELEKAGVRAAFMNAVVAATDRANQLSKM</sequence>
<feature type="domain" description="Pyrroline-5-carboxylate reductase dimerisation" evidence="15">
    <location>
        <begin position="239"/>
        <end position="343"/>
    </location>
</feature>
<dbReference type="PANTHER" id="PTHR11645">
    <property type="entry name" value="PYRROLINE-5-CARBOXYLATE REDUCTASE"/>
    <property type="match status" value="1"/>
</dbReference>
<dbReference type="InterPro" id="IPR036291">
    <property type="entry name" value="NAD(P)-bd_dom_sf"/>
</dbReference>
<accession>A0A9W6BS77</accession>
<evidence type="ECO:0000313" key="16">
    <source>
        <dbReference type="EMBL" id="GLC56767.1"/>
    </source>
</evidence>
<protein>
    <recommendedName>
        <fullName evidence="5 13">Pyrroline-5-carboxylate reductase</fullName>
        <ecNumber evidence="4 13">1.5.1.2</ecNumber>
    </recommendedName>
</protein>
<evidence type="ECO:0000256" key="8">
    <source>
        <dbReference type="ARBA" id="ARBA00022650"/>
    </source>
</evidence>
<evidence type="ECO:0000256" key="4">
    <source>
        <dbReference type="ARBA" id="ARBA00012855"/>
    </source>
</evidence>
<dbReference type="InterPro" id="IPR028939">
    <property type="entry name" value="P5C_Rdtase_cat_N"/>
</dbReference>
<comment type="pathway">
    <text evidence="2 13">Amino-acid biosynthesis; L-proline biosynthesis; L-proline from L-glutamate 5-semialdehyde: step 1/1.</text>
</comment>
<dbReference type="SUPFAM" id="SSF48179">
    <property type="entry name" value="6-phosphogluconate dehydrogenase C-terminal domain-like"/>
    <property type="match status" value="1"/>
</dbReference>
<comment type="catalytic activity">
    <reaction evidence="11">
        <text>L-proline + NAD(+) = (S)-1-pyrroline-5-carboxylate + NADH + 2 H(+)</text>
        <dbReference type="Rhea" id="RHEA:14105"/>
        <dbReference type="ChEBI" id="CHEBI:15378"/>
        <dbReference type="ChEBI" id="CHEBI:17388"/>
        <dbReference type="ChEBI" id="CHEBI:57540"/>
        <dbReference type="ChEBI" id="CHEBI:57945"/>
        <dbReference type="ChEBI" id="CHEBI:60039"/>
        <dbReference type="EC" id="1.5.1.2"/>
    </reaction>
</comment>
<keyword evidence="9 13" id="KW-0521">NADP</keyword>
<feature type="domain" description="Pyrroline-5-carboxylate reductase catalytic N-terminal" evidence="14">
    <location>
        <begin position="82"/>
        <end position="176"/>
    </location>
</feature>
<evidence type="ECO:0000256" key="11">
    <source>
        <dbReference type="ARBA" id="ARBA00050547"/>
    </source>
</evidence>
<keyword evidence="10 13" id="KW-0560">Oxidoreductase</keyword>
<keyword evidence="7 13" id="KW-0028">Amino-acid biosynthesis</keyword>
<evidence type="ECO:0000259" key="14">
    <source>
        <dbReference type="Pfam" id="PF03807"/>
    </source>
</evidence>
<dbReference type="Gene3D" id="3.40.50.720">
    <property type="entry name" value="NAD(P)-binding Rossmann-like Domain"/>
    <property type="match status" value="1"/>
</dbReference>
<dbReference type="GO" id="GO:0005737">
    <property type="term" value="C:cytoplasm"/>
    <property type="evidence" value="ECO:0007669"/>
    <property type="project" value="UniProtKB-SubCell"/>
</dbReference>
<evidence type="ECO:0000313" key="17">
    <source>
        <dbReference type="Proteomes" id="UP001165080"/>
    </source>
</evidence>
<evidence type="ECO:0000256" key="13">
    <source>
        <dbReference type="RuleBase" id="RU003903"/>
    </source>
</evidence>
<evidence type="ECO:0000256" key="1">
    <source>
        <dbReference type="ARBA" id="ARBA00004496"/>
    </source>
</evidence>
<evidence type="ECO:0000256" key="10">
    <source>
        <dbReference type="ARBA" id="ARBA00023002"/>
    </source>
</evidence>
<dbReference type="Pfam" id="PF03807">
    <property type="entry name" value="F420_oxidored"/>
    <property type="match status" value="1"/>
</dbReference>
<dbReference type="InterPro" id="IPR053790">
    <property type="entry name" value="P5CR-like_CS"/>
</dbReference>
<dbReference type="EC" id="1.5.1.2" evidence="4 13"/>
<evidence type="ECO:0000256" key="6">
    <source>
        <dbReference type="ARBA" id="ARBA00022490"/>
    </source>
</evidence>
<dbReference type="AlphaFoldDB" id="A0A9W6BS77"/>
<organism evidence="16 17">
    <name type="scientific">Pleodorina starrii</name>
    <dbReference type="NCBI Taxonomy" id="330485"/>
    <lineage>
        <taxon>Eukaryota</taxon>
        <taxon>Viridiplantae</taxon>
        <taxon>Chlorophyta</taxon>
        <taxon>core chlorophytes</taxon>
        <taxon>Chlorophyceae</taxon>
        <taxon>CS clade</taxon>
        <taxon>Chlamydomonadales</taxon>
        <taxon>Volvocaceae</taxon>
        <taxon>Pleodorina</taxon>
    </lineage>
</organism>
<comment type="similarity">
    <text evidence="3 13">Belongs to the pyrroline-5-carboxylate reductase family.</text>
</comment>
<dbReference type="Proteomes" id="UP001165080">
    <property type="component" value="Unassembled WGS sequence"/>
</dbReference>
<dbReference type="InterPro" id="IPR008927">
    <property type="entry name" value="6-PGluconate_DH-like_C_sf"/>
</dbReference>
<keyword evidence="6" id="KW-0963">Cytoplasm</keyword>
<evidence type="ECO:0000256" key="5">
    <source>
        <dbReference type="ARBA" id="ARBA00021413"/>
    </source>
</evidence>
<evidence type="ECO:0000259" key="15">
    <source>
        <dbReference type="Pfam" id="PF14748"/>
    </source>
</evidence>
<name>A0A9W6BS77_9CHLO</name>
<evidence type="ECO:0000256" key="9">
    <source>
        <dbReference type="ARBA" id="ARBA00022857"/>
    </source>
</evidence>
<dbReference type="InterPro" id="IPR000304">
    <property type="entry name" value="Pyrroline-COOH_reductase"/>
</dbReference>
<keyword evidence="17" id="KW-1185">Reference proteome</keyword>
<dbReference type="GO" id="GO:0055129">
    <property type="term" value="P:L-proline biosynthetic process"/>
    <property type="evidence" value="ECO:0007669"/>
    <property type="project" value="TreeGrafter"/>
</dbReference>
<dbReference type="NCBIfam" id="TIGR00112">
    <property type="entry name" value="proC"/>
    <property type="match status" value="1"/>
</dbReference>
<keyword evidence="8 13" id="KW-0641">Proline biosynthesis</keyword>
<comment type="subcellular location">
    <subcellularLocation>
        <location evidence="1">Cytoplasm</location>
    </subcellularLocation>
</comment>
<reference evidence="16 17" key="1">
    <citation type="journal article" date="2023" name="Commun. Biol.">
        <title>Reorganization of the ancestral sex-determining regions during the evolution of trioecy in Pleodorina starrii.</title>
        <authorList>
            <person name="Takahashi K."/>
            <person name="Suzuki S."/>
            <person name="Kawai-Toyooka H."/>
            <person name="Yamamoto K."/>
            <person name="Hamaji T."/>
            <person name="Ootsuki R."/>
            <person name="Yamaguchi H."/>
            <person name="Kawachi M."/>
            <person name="Higashiyama T."/>
            <person name="Nozaki H."/>
        </authorList>
    </citation>
    <scope>NUCLEOTIDE SEQUENCE [LARGE SCALE GENOMIC DNA]</scope>
    <source>
        <strain evidence="16 17">NIES-4479</strain>
    </source>
</reference>
<evidence type="ECO:0000256" key="7">
    <source>
        <dbReference type="ARBA" id="ARBA00022605"/>
    </source>
</evidence>
<comment type="caution">
    <text evidence="16">The sequence shown here is derived from an EMBL/GenBank/DDBJ whole genome shotgun (WGS) entry which is preliminary data.</text>
</comment>
<comment type="catalytic activity">
    <reaction evidence="12 13">
        <text>L-proline + NADP(+) = (S)-1-pyrroline-5-carboxylate + NADPH + 2 H(+)</text>
        <dbReference type="Rhea" id="RHEA:14109"/>
        <dbReference type="ChEBI" id="CHEBI:15378"/>
        <dbReference type="ChEBI" id="CHEBI:17388"/>
        <dbReference type="ChEBI" id="CHEBI:57783"/>
        <dbReference type="ChEBI" id="CHEBI:58349"/>
        <dbReference type="ChEBI" id="CHEBI:60039"/>
        <dbReference type="EC" id="1.5.1.2"/>
    </reaction>
</comment>
<dbReference type="SUPFAM" id="SSF51735">
    <property type="entry name" value="NAD(P)-binding Rossmann-fold domains"/>
    <property type="match status" value="1"/>
</dbReference>
<dbReference type="FunFam" id="3.40.50.720:FF:000190">
    <property type="entry name" value="Pyrroline-5-carboxylate reductase"/>
    <property type="match status" value="1"/>
</dbReference>
<dbReference type="GO" id="GO:0004735">
    <property type="term" value="F:pyrroline-5-carboxylate reductase activity"/>
    <property type="evidence" value="ECO:0007669"/>
    <property type="project" value="UniProtKB-EC"/>
</dbReference>
<evidence type="ECO:0000256" key="12">
    <source>
        <dbReference type="ARBA" id="ARBA00052690"/>
    </source>
</evidence>
<dbReference type="InterPro" id="IPR029036">
    <property type="entry name" value="P5CR_dimer"/>
</dbReference>
<dbReference type="FunFam" id="1.10.3730.10:FF:000001">
    <property type="entry name" value="Pyrroline-5-carboxylate reductase"/>
    <property type="match status" value="1"/>
</dbReference>
<evidence type="ECO:0000256" key="3">
    <source>
        <dbReference type="ARBA" id="ARBA00005525"/>
    </source>
</evidence>
<evidence type="ECO:0000256" key="2">
    <source>
        <dbReference type="ARBA" id="ARBA00005205"/>
    </source>
</evidence>
<dbReference type="Gene3D" id="1.10.3730.10">
    <property type="entry name" value="ProC C-terminal domain-like"/>
    <property type="match status" value="1"/>
</dbReference>
<dbReference type="PROSITE" id="PS00521">
    <property type="entry name" value="P5CR"/>
    <property type="match status" value="1"/>
</dbReference>
<gene>
    <name evidence="16" type="primary">PLEST007330</name>
    <name evidence="16" type="ORF">PLESTB_001143500</name>
</gene>
<dbReference type="Pfam" id="PF14748">
    <property type="entry name" value="P5CR_dimer"/>
    <property type="match status" value="1"/>
</dbReference>
<dbReference type="PANTHER" id="PTHR11645:SF0">
    <property type="entry name" value="PYRROLINE-5-CARBOXYLATE REDUCTASE 3"/>
    <property type="match status" value="1"/>
</dbReference>
<proteinExistence type="inferred from homology"/>
<dbReference type="HAMAP" id="MF_01925">
    <property type="entry name" value="P5C_reductase"/>
    <property type="match status" value="1"/>
</dbReference>
<dbReference type="EMBL" id="BRXU01000016">
    <property type="protein sequence ID" value="GLC56767.1"/>
    <property type="molecule type" value="Genomic_DNA"/>
</dbReference>